<dbReference type="OrthoDB" id="10249245at2759"/>
<evidence type="ECO:0000313" key="5">
    <source>
        <dbReference type="Proteomes" id="UP000518266"/>
    </source>
</evidence>
<dbReference type="PANTHER" id="PTHR11913">
    <property type="entry name" value="COFILIN-RELATED"/>
    <property type="match status" value="1"/>
</dbReference>
<organism evidence="4 5">
    <name type="scientific">Dissostichus mawsoni</name>
    <name type="common">Antarctic cod</name>
    <dbReference type="NCBI Taxonomy" id="36200"/>
    <lineage>
        <taxon>Eukaryota</taxon>
        <taxon>Metazoa</taxon>
        <taxon>Chordata</taxon>
        <taxon>Craniata</taxon>
        <taxon>Vertebrata</taxon>
        <taxon>Euteleostomi</taxon>
        <taxon>Actinopterygii</taxon>
        <taxon>Neopterygii</taxon>
        <taxon>Teleostei</taxon>
        <taxon>Neoteleostei</taxon>
        <taxon>Acanthomorphata</taxon>
        <taxon>Eupercaria</taxon>
        <taxon>Perciformes</taxon>
        <taxon>Notothenioidei</taxon>
        <taxon>Nototheniidae</taxon>
        <taxon>Dissostichus</taxon>
    </lineage>
</organism>
<dbReference type="AlphaFoldDB" id="A0A7J5XYT6"/>
<keyword evidence="2" id="KW-0009">Actin-binding</keyword>
<sequence>MLKASGVKVADEVKQIFNAMKVVKSDDDEKERIRIVVLHIDVEIKVEKIYRQKDLEDVEDVYKFVKNLMLADQCRYFLYDCHFETKEGIKKEELLLLSGLEKLLELGGCLAEALLFQQQYHSLFQSTQQTGDSK</sequence>
<dbReference type="InterPro" id="IPR002108">
    <property type="entry name" value="ADF-H"/>
</dbReference>
<proteinExistence type="inferred from homology"/>
<evidence type="ECO:0000259" key="3">
    <source>
        <dbReference type="Pfam" id="PF00241"/>
    </source>
</evidence>
<dbReference type="GO" id="GO:0003779">
    <property type="term" value="F:actin binding"/>
    <property type="evidence" value="ECO:0007669"/>
    <property type="project" value="UniProtKB-KW"/>
</dbReference>
<dbReference type="Gene3D" id="3.40.20.10">
    <property type="entry name" value="Severin"/>
    <property type="match status" value="1"/>
</dbReference>
<protein>
    <recommendedName>
        <fullName evidence="3">ADF-H domain-containing protein</fullName>
    </recommendedName>
</protein>
<dbReference type="SUPFAM" id="SSF55753">
    <property type="entry name" value="Actin depolymerizing proteins"/>
    <property type="match status" value="1"/>
</dbReference>
<dbReference type="Proteomes" id="UP000518266">
    <property type="component" value="Unassembled WGS sequence"/>
</dbReference>
<comment type="similarity">
    <text evidence="1">Belongs to the actin-binding proteins ADF family.</text>
</comment>
<reference evidence="4 5" key="1">
    <citation type="submission" date="2020-03" db="EMBL/GenBank/DDBJ databases">
        <title>Dissostichus mawsoni Genome sequencing and assembly.</title>
        <authorList>
            <person name="Park H."/>
        </authorList>
    </citation>
    <scope>NUCLEOTIDE SEQUENCE [LARGE SCALE GENOMIC DNA]</scope>
    <source>
        <strain evidence="4">DM0001</strain>
        <tissue evidence="4">Muscle</tissue>
    </source>
</reference>
<dbReference type="EMBL" id="JAAKFY010000019">
    <property type="protein sequence ID" value="KAF3842262.1"/>
    <property type="molecule type" value="Genomic_DNA"/>
</dbReference>
<evidence type="ECO:0000256" key="1">
    <source>
        <dbReference type="ARBA" id="ARBA00006844"/>
    </source>
</evidence>
<keyword evidence="5" id="KW-1185">Reference proteome</keyword>
<dbReference type="GO" id="GO:0030042">
    <property type="term" value="P:actin filament depolymerization"/>
    <property type="evidence" value="ECO:0007669"/>
    <property type="project" value="InterPro"/>
</dbReference>
<dbReference type="InterPro" id="IPR017904">
    <property type="entry name" value="ADF/Cofilin"/>
</dbReference>
<comment type="caution">
    <text evidence="4">The sequence shown here is derived from an EMBL/GenBank/DDBJ whole genome shotgun (WGS) entry which is preliminary data.</text>
</comment>
<dbReference type="InterPro" id="IPR029006">
    <property type="entry name" value="ADF-H/Gelsolin-like_dom_sf"/>
</dbReference>
<feature type="domain" description="ADF-H" evidence="3">
    <location>
        <begin position="6"/>
        <end position="96"/>
    </location>
</feature>
<dbReference type="GO" id="GO:0015629">
    <property type="term" value="C:actin cytoskeleton"/>
    <property type="evidence" value="ECO:0007669"/>
    <property type="project" value="InterPro"/>
</dbReference>
<evidence type="ECO:0000256" key="2">
    <source>
        <dbReference type="ARBA" id="ARBA00023203"/>
    </source>
</evidence>
<dbReference type="Pfam" id="PF00241">
    <property type="entry name" value="Cofilin_ADF"/>
    <property type="match status" value="1"/>
</dbReference>
<gene>
    <name evidence="4" type="ORF">F7725_024213</name>
</gene>
<accession>A0A7J5XYT6</accession>
<name>A0A7J5XYT6_DISMA</name>
<evidence type="ECO:0000313" key="4">
    <source>
        <dbReference type="EMBL" id="KAF3842262.1"/>
    </source>
</evidence>